<feature type="transmembrane region" description="Helical" evidence="1">
    <location>
        <begin position="87"/>
        <end position="105"/>
    </location>
</feature>
<dbReference type="EMBL" id="VSSQ01015772">
    <property type="protein sequence ID" value="MPM56472.1"/>
    <property type="molecule type" value="Genomic_DNA"/>
</dbReference>
<organism evidence="2">
    <name type="scientific">bioreactor metagenome</name>
    <dbReference type="NCBI Taxonomy" id="1076179"/>
    <lineage>
        <taxon>unclassified sequences</taxon>
        <taxon>metagenomes</taxon>
        <taxon>ecological metagenomes</taxon>
    </lineage>
</organism>
<evidence type="ECO:0000256" key="1">
    <source>
        <dbReference type="SAM" id="Phobius"/>
    </source>
</evidence>
<keyword evidence="1" id="KW-1133">Transmembrane helix</keyword>
<accession>A0A645AT78</accession>
<gene>
    <name evidence="2" type="ORF">SDC9_103278</name>
</gene>
<keyword evidence="1" id="KW-0812">Transmembrane</keyword>
<feature type="transmembrane region" description="Helical" evidence="1">
    <location>
        <begin position="12"/>
        <end position="30"/>
    </location>
</feature>
<evidence type="ECO:0000313" key="2">
    <source>
        <dbReference type="EMBL" id="MPM56472.1"/>
    </source>
</evidence>
<reference evidence="2" key="1">
    <citation type="submission" date="2019-08" db="EMBL/GenBank/DDBJ databases">
        <authorList>
            <person name="Kucharzyk K."/>
            <person name="Murdoch R.W."/>
            <person name="Higgins S."/>
            <person name="Loffler F."/>
        </authorList>
    </citation>
    <scope>NUCLEOTIDE SEQUENCE</scope>
</reference>
<keyword evidence="1" id="KW-0472">Membrane</keyword>
<sequence length="115" mass="13326">MYKIENFQRGIVIVSFASLTVYTFLSLVSVEKSLKWIKWYWKMDEEEKKNYNPKIAMYRIRKVLINMFAVGITGFFLSSIINPVISIVTFVIIVAILVFSVGYCGPKNCLLVEKK</sequence>
<proteinExistence type="predicted"/>
<comment type="caution">
    <text evidence="2">The sequence shown here is derived from an EMBL/GenBank/DDBJ whole genome shotgun (WGS) entry which is preliminary data.</text>
</comment>
<evidence type="ECO:0008006" key="3">
    <source>
        <dbReference type="Google" id="ProtNLM"/>
    </source>
</evidence>
<feature type="transmembrane region" description="Helical" evidence="1">
    <location>
        <begin position="63"/>
        <end position="81"/>
    </location>
</feature>
<protein>
    <recommendedName>
        <fullName evidence="3">DUF3784 domain-containing protein</fullName>
    </recommendedName>
</protein>
<name>A0A645AT78_9ZZZZ</name>
<dbReference type="AlphaFoldDB" id="A0A645AT78"/>